<evidence type="ECO:0000256" key="1">
    <source>
        <dbReference type="ARBA" id="ARBA00023157"/>
    </source>
</evidence>
<dbReference type="RefSeq" id="XP_020432169.1">
    <property type="nucleotide sequence ID" value="XM_020577721.1"/>
</dbReference>
<proteinExistence type="predicted"/>
<dbReference type="InParanoid" id="D3BDR8"/>
<feature type="transmembrane region" description="Helical" evidence="3">
    <location>
        <begin position="1002"/>
        <end position="1025"/>
    </location>
</feature>
<keyword evidence="6" id="KW-1185">Reference proteome</keyword>
<dbReference type="SMART" id="SM00181">
    <property type="entry name" value="EGF"/>
    <property type="match status" value="1"/>
</dbReference>
<dbReference type="PROSITE" id="PS01186">
    <property type="entry name" value="EGF_2"/>
    <property type="match status" value="1"/>
</dbReference>
<dbReference type="AlphaFoldDB" id="D3BDR8"/>
<evidence type="ECO:0000313" key="6">
    <source>
        <dbReference type="Proteomes" id="UP000001396"/>
    </source>
</evidence>
<keyword evidence="3" id="KW-0472">Membrane</keyword>
<dbReference type="InterPro" id="IPR013111">
    <property type="entry name" value="EGF_extracell"/>
</dbReference>
<dbReference type="Gene3D" id="2.10.25.10">
    <property type="entry name" value="Laminin"/>
    <property type="match status" value="1"/>
</dbReference>
<evidence type="ECO:0000256" key="3">
    <source>
        <dbReference type="SAM" id="Phobius"/>
    </source>
</evidence>
<evidence type="ECO:0000313" key="5">
    <source>
        <dbReference type="EMBL" id="EFA80049.1"/>
    </source>
</evidence>
<feature type="domain" description="EGF-like" evidence="4">
    <location>
        <begin position="756"/>
        <end position="788"/>
    </location>
</feature>
<comment type="caution">
    <text evidence="2">Lacks conserved residue(s) required for the propagation of feature annotation.</text>
</comment>
<feature type="disulfide bond" evidence="2">
    <location>
        <begin position="760"/>
        <end position="770"/>
    </location>
</feature>
<keyword evidence="3" id="KW-1133">Transmembrane helix</keyword>
<keyword evidence="3" id="KW-0812">Transmembrane</keyword>
<dbReference type="Pfam" id="PF24893">
    <property type="entry name" value="DUF7743"/>
    <property type="match status" value="1"/>
</dbReference>
<dbReference type="Pfam" id="PF23033">
    <property type="entry name" value="DUF7034"/>
    <property type="match status" value="1"/>
</dbReference>
<protein>
    <recommendedName>
        <fullName evidence="4">EGF-like domain-containing protein</fullName>
    </recommendedName>
</protein>
<dbReference type="GeneID" id="31362351"/>
<dbReference type="InterPro" id="IPR000742">
    <property type="entry name" value="EGF"/>
</dbReference>
<dbReference type="PROSITE" id="PS00022">
    <property type="entry name" value="EGF_1"/>
    <property type="match status" value="1"/>
</dbReference>
<sequence>MNGNYIVTIDPIIQTKGCNYSSMLQIAISEPFSGKSTNISFSYSQYQMFNTTNPSNVDVLPLESDIIVRPSSNNIQPLLSTIYNVISTVNSLFTYVVLNSLTQSFSIPTMIGYSSVTGFSKYLYQSPIQSGVYMTQELYSFKDVLPLTMRISPMKNITQILNKDLIVKTLTERIIDGNIYSSSDFTLGQSDSFKIKYNDQTVQFKFPLGFGKGTLKQYNHIFDYPFSVYTQSMTASPLYQSQSIKSKTYINPIPQVGKILDKTPPSLTSIIILGFSNYTYNIVVDAFDIESGIYSITISEDYDPRDEKTITLFESDLSKGTLWNGTFSKQVVQTGVNHDSSYSVVIESRSGLKSVYKSLSFIPNQIGYPIPAFPTGYFWTADDIINFISVNITNSTPVAIYTNKLYIKINKAYASALIPRIQLNILPPNLSKQRLILFGEYISSGAFQGLHEFTVPYIPFTSSFGDNIEGLILGDRDIPLNLLYIQFSAYTLRVSSSTDIIMMPPIFKSINIKSSELGLQFNVTFQCFGQVDCENTPGDYDPTPLELSFTGVTGYYQSQYVLSQTTTCRSQNYTVVSAYLTDGYRESDSEYPNLISPFLNIYQNSRTTFLKCSTATPDIIAPVLNSFSISQTTINAAIANTIKVRAIISDDRNFKYAPMLYYTSLHGYIDSVNQNDMTIETINDTCIDITYTLYIPKYWGSGNISLSLYGMTDGYDNFNGYSTYDLSKFNQSVIHRQYDGEPPNPTPSIPQEPTTSPLPCTNQCSNNGVCILNNQCKCNSGYFGPNCEGTSFAIPKPLPDPEEPRVISDPKSDINLEISIEELVEIDSLEVKWTLMTSNNNNTYKYSLPINNETNLYIQIDWSDQERIIQFAGLNITIAPHSLKYTISLDHYSFKIESQLSSIENCSSSIETSGDNNDLEWIKLQYNGKILYGRFVQIALVDGQPQKASTKLIESEEEGGSSYFGINIPFFVNTVVLDPDFSVLVTDQYNNCKDDTVLSTGAIIGIAVGGAVFVILSLSTFMILYNRTRRTKLLYKLRALRGSKSTKSVELQ</sequence>
<comment type="caution">
    <text evidence="5">The sequence shown here is derived from an EMBL/GenBank/DDBJ whole genome shotgun (WGS) entry which is preliminary data.</text>
</comment>
<dbReference type="InterPro" id="IPR056645">
    <property type="entry name" value="DUF7743"/>
</dbReference>
<accession>D3BDR8</accession>
<dbReference type="CDD" id="cd00054">
    <property type="entry name" value="EGF_CA"/>
    <property type="match status" value="1"/>
</dbReference>
<dbReference type="InterPro" id="IPR054484">
    <property type="entry name" value="ComC_SSD"/>
</dbReference>
<dbReference type="PANTHER" id="PTHR31378">
    <property type="entry name" value="EGF-LIKE DOMAIN-CONTAINING PROTEIN-RELATED-RELATED"/>
    <property type="match status" value="1"/>
</dbReference>
<dbReference type="PROSITE" id="PS50026">
    <property type="entry name" value="EGF_3"/>
    <property type="match status" value="1"/>
</dbReference>
<dbReference type="Pfam" id="PF22933">
    <property type="entry name" value="ComC_SSD"/>
    <property type="match status" value="1"/>
</dbReference>
<keyword evidence="1 2" id="KW-1015">Disulfide bond</keyword>
<dbReference type="Pfam" id="PF07974">
    <property type="entry name" value="EGF_2"/>
    <property type="match status" value="1"/>
</dbReference>
<gene>
    <name evidence="5" type="ORF">PPL_06870</name>
</gene>
<feature type="disulfide bond" evidence="2">
    <location>
        <begin position="778"/>
        <end position="787"/>
    </location>
</feature>
<dbReference type="Proteomes" id="UP000001396">
    <property type="component" value="Unassembled WGS sequence"/>
</dbReference>
<evidence type="ECO:0000256" key="2">
    <source>
        <dbReference type="PROSITE-ProRule" id="PRU00076"/>
    </source>
</evidence>
<dbReference type="EMBL" id="ADBJ01000031">
    <property type="protein sequence ID" value="EFA80049.1"/>
    <property type="molecule type" value="Genomic_DNA"/>
</dbReference>
<evidence type="ECO:0000259" key="4">
    <source>
        <dbReference type="PROSITE" id="PS50026"/>
    </source>
</evidence>
<dbReference type="PANTHER" id="PTHR31378:SF17">
    <property type="match status" value="1"/>
</dbReference>
<keyword evidence="2" id="KW-0245">EGF-like domain</keyword>
<name>D3BDR8_HETP5</name>
<reference evidence="5 6" key="1">
    <citation type="journal article" date="2011" name="Genome Res.">
        <title>Phylogeny-wide analysis of social amoeba genomes highlights ancient origins for complex intercellular communication.</title>
        <authorList>
            <person name="Heidel A.J."/>
            <person name="Lawal H.M."/>
            <person name="Felder M."/>
            <person name="Schilde C."/>
            <person name="Helps N.R."/>
            <person name="Tunggal B."/>
            <person name="Rivero F."/>
            <person name="John U."/>
            <person name="Schleicher M."/>
            <person name="Eichinger L."/>
            <person name="Platzer M."/>
            <person name="Noegel A.A."/>
            <person name="Schaap P."/>
            <person name="Gloeckner G."/>
        </authorList>
    </citation>
    <scope>NUCLEOTIDE SEQUENCE [LARGE SCALE GENOMIC DNA]</scope>
    <source>
        <strain evidence="6">ATCC 26659 / Pp 5 / PN500</strain>
    </source>
</reference>
<dbReference type="InterPro" id="IPR055462">
    <property type="entry name" value="DUF7034"/>
</dbReference>
<organism evidence="5 6">
    <name type="scientific">Heterostelium pallidum (strain ATCC 26659 / Pp 5 / PN500)</name>
    <name type="common">Cellular slime mold</name>
    <name type="synonym">Polysphondylium pallidum</name>
    <dbReference type="NCBI Taxonomy" id="670386"/>
    <lineage>
        <taxon>Eukaryota</taxon>
        <taxon>Amoebozoa</taxon>
        <taxon>Evosea</taxon>
        <taxon>Eumycetozoa</taxon>
        <taxon>Dictyostelia</taxon>
        <taxon>Acytosteliales</taxon>
        <taxon>Acytosteliaceae</taxon>
        <taxon>Heterostelium</taxon>
    </lineage>
</organism>